<reference evidence="1 2" key="1">
    <citation type="submission" date="2019-09" db="EMBL/GenBank/DDBJ databases">
        <authorList>
            <person name="Chandra G."/>
            <person name="Truman W A."/>
        </authorList>
    </citation>
    <scope>NUCLEOTIDE SEQUENCE [LARGE SCALE GENOMIC DNA]</scope>
    <source>
        <strain evidence="1">PS862</strain>
    </source>
</reference>
<organism evidence="1 2">
    <name type="scientific">Pseudomonas fluorescens</name>
    <dbReference type="NCBI Taxonomy" id="294"/>
    <lineage>
        <taxon>Bacteria</taxon>
        <taxon>Pseudomonadati</taxon>
        <taxon>Pseudomonadota</taxon>
        <taxon>Gammaproteobacteria</taxon>
        <taxon>Pseudomonadales</taxon>
        <taxon>Pseudomonadaceae</taxon>
        <taxon>Pseudomonas</taxon>
    </lineage>
</organism>
<dbReference type="PANTHER" id="PTHR38775:SF1">
    <property type="entry name" value="INNER MEMBRANE PROTEIN"/>
    <property type="match status" value="1"/>
</dbReference>
<dbReference type="PANTHER" id="PTHR38775">
    <property type="entry name" value="INNER MEMBRANE PROTEIN-RELATED"/>
    <property type="match status" value="1"/>
</dbReference>
<dbReference type="RefSeq" id="WP_150745658.1">
    <property type="nucleotide sequence ID" value="NZ_CABVHE010000018.1"/>
</dbReference>
<dbReference type="Proteomes" id="UP000385207">
    <property type="component" value="Unassembled WGS sequence"/>
</dbReference>
<dbReference type="OrthoDB" id="7032679at2"/>
<evidence type="ECO:0008006" key="3">
    <source>
        <dbReference type="Google" id="ProtNLM"/>
    </source>
</evidence>
<protein>
    <recommendedName>
        <fullName evidence="3">DUF1145 domain-containing protein</fullName>
    </recommendedName>
</protein>
<sequence length="93" mass="10653" precursor="true">MKVFWWLGKLLTLLFWLVLLVNLLMPFVYPLHLLVNMAGSLLAGLHLLEAVFCFRSLRGRAHPWLDRLKILFFGVFHLQTLPAPTVSKASSHA</sequence>
<dbReference type="InterPro" id="IPR009525">
    <property type="entry name" value="DUF1145"/>
</dbReference>
<dbReference type="EMBL" id="CABVII010000010">
    <property type="protein sequence ID" value="VVO96494.1"/>
    <property type="molecule type" value="Genomic_DNA"/>
</dbReference>
<proteinExistence type="predicted"/>
<accession>A0A5E6SMC2</accession>
<dbReference type="Pfam" id="PF06611">
    <property type="entry name" value="DUF1145"/>
    <property type="match status" value="1"/>
</dbReference>
<evidence type="ECO:0000313" key="2">
    <source>
        <dbReference type="Proteomes" id="UP000385207"/>
    </source>
</evidence>
<dbReference type="AlphaFoldDB" id="A0A5E6SMC2"/>
<evidence type="ECO:0000313" key="1">
    <source>
        <dbReference type="EMBL" id="VVO96494.1"/>
    </source>
</evidence>
<gene>
    <name evidence="1" type="ORF">PS862_02614</name>
</gene>
<name>A0A5E6SMC2_PSEFL</name>